<keyword evidence="5 10" id="KW-0479">Metal-binding</keyword>
<comment type="catalytic activity">
    <reaction evidence="9 10 12">
        <text>L-threonyl-[protein] + FAD = FMN-L-threonyl-[protein] + AMP + H(+)</text>
        <dbReference type="Rhea" id="RHEA:36847"/>
        <dbReference type="Rhea" id="RHEA-COMP:11060"/>
        <dbReference type="Rhea" id="RHEA-COMP:11061"/>
        <dbReference type="ChEBI" id="CHEBI:15378"/>
        <dbReference type="ChEBI" id="CHEBI:30013"/>
        <dbReference type="ChEBI" id="CHEBI:57692"/>
        <dbReference type="ChEBI" id="CHEBI:74257"/>
        <dbReference type="ChEBI" id="CHEBI:456215"/>
        <dbReference type="EC" id="2.7.1.180"/>
    </reaction>
</comment>
<evidence type="ECO:0000256" key="6">
    <source>
        <dbReference type="ARBA" id="ARBA00022827"/>
    </source>
</evidence>
<dbReference type="PROSITE" id="PS51257">
    <property type="entry name" value="PROKAR_LIPOPROTEIN"/>
    <property type="match status" value="1"/>
</dbReference>
<keyword evidence="4 10" id="KW-0808">Transferase</keyword>
<feature type="binding site" evidence="11">
    <location>
        <position position="287"/>
    </location>
    <ligand>
        <name>Mg(2+)</name>
        <dbReference type="ChEBI" id="CHEBI:18420"/>
    </ligand>
</feature>
<keyword evidence="12" id="KW-0472">Membrane</keyword>
<dbReference type="EMBL" id="JAIRBA010000005">
    <property type="protein sequence ID" value="MCG2418180.1"/>
    <property type="molecule type" value="Genomic_DNA"/>
</dbReference>
<evidence type="ECO:0000313" key="14">
    <source>
        <dbReference type="Proteomes" id="UP001139461"/>
    </source>
</evidence>
<keyword evidence="14" id="KW-1185">Reference proteome</keyword>
<feature type="binding site" evidence="11">
    <location>
        <position position="291"/>
    </location>
    <ligand>
        <name>Mg(2+)</name>
        <dbReference type="ChEBI" id="CHEBI:18420"/>
    </ligand>
</feature>
<keyword evidence="12" id="KW-0449">Lipoprotein</keyword>
<evidence type="ECO:0000256" key="9">
    <source>
        <dbReference type="ARBA" id="ARBA00048540"/>
    </source>
</evidence>
<dbReference type="GO" id="GO:0046872">
    <property type="term" value="F:metal ion binding"/>
    <property type="evidence" value="ECO:0007669"/>
    <property type="project" value="UniProtKB-UniRule"/>
</dbReference>
<evidence type="ECO:0000256" key="11">
    <source>
        <dbReference type="PIRSR" id="PIRSR006268-2"/>
    </source>
</evidence>
<comment type="function">
    <text evidence="12">Flavin transferase that catalyzes the transfer of the FMN moiety of FAD and its covalent binding to the hydroxyl group of a threonine residue in a target flavoprotein.</text>
</comment>
<dbReference type="InterPro" id="IPR003374">
    <property type="entry name" value="ApbE-like_sf"/>
</dbReference>
<evidence type="ECO:0000256" key="2">
    <source>
        <dbReference type="ARBA" id="ARBA00016337"/>
    </source>
</evidence>
<organism evidence="13 14">
    <name type="scientific">Aequorivita vitellina</name>
    <dbReference type="NCBI Taxonomy" id="2874475"/>
    <lineage>
        <taxon>Bacteria</taxon>
        <taxon>Pseudomonadati</taxon>
        <taxon>Bacteroidota</taxon>
        <taxon>Flavobacteriia</taxon>
        <taxon>Flavobacteriales</taxon>
        <taxon>Flavobacteriaceae</taxon>
        <taxon>Aequorivita</taxon>
    </lineage>
</organism>
<keyword evidence="12" id="KW-0997">Cell inner membrane</keyword>
<evidence type="ECO:0000256" key="3">
    <source>
        <dbReference type="ARBA" id="ARBA00022630"/>
    </source>
</evidence>
<dbReference type="Pfam" id="PF02424">
    <property type="entry name" value="ApbE"/>
    <property type="match status" value="1"/>
</dbReference>
<dbReference type="Gene3D" id="3.10.520.10">
    <property type="entry name" value="ApbE-like domains"/>
    <property type="match status" value="1"/>
</dbReference>
<dbReference type="InterPro" id="IPR024932">
    <property type="entry name" value="ApbE"/>
</dbReference>
<dbReference type="EC" id="2.7.1.180" evidence="1 10"/>
<dbReference type="GO" id="GO:0005886">
    <property type="term" value="C:plasma membrane"/>
    <property type="evidence" value="ECO:0007669"/>
    <property type="project" value="UniProtKB-SubCell"/>
</dbReference>
<dbReference type="RefSeq" id="WP_237601993.1">
    <property type="nucleotide sequence ID" value="NZ_JAIRBA010000005.1"/>
</dbReference>
<evidence type="ECO:0000256" key="7">
    <source>
        <dbReference type="ARBA" id="ARBA00022842"/>
    </source>
</evidence>
<dbReference type="PANTHER" id="PTHR30040:SF2">
    <property type="entry name" value="FAD:PROTEIN FMN TRANSFERASE"/>
    <property type="match status" value="1"/>
</dbReference>
<dbReference type="AlphaFoldDB" id="A0A9X1QSZ3"/>
<dbReference type="SUPFAM" id="SSF143631">
    <property type="entry name" value="ApbE-like"/>
    <property type="match status" value="1"/>
</dbReference>
<comment type="subcellular location">
    <subcellularLocation>
        <location evidence="12">Cell inner membrane</location>
        <topology evidence="12">Lipid-anchor</topology>
        <orientation evidence="12">Periplasmic side</orientation>
    </subcellularLocation>
</comment>
<feature type="binding site" evidence="11">
    <location>
        <position position="168"/>
    </location>
    <ligand>
        <name>Mg(2+)</name>
        <dbReference type="ChEBI" id="CHEBI:18420"/>
    </ligand>
</feature>
<gene>
    <name evidence="13" type="ORF">K8089_04030</name>
</gene>
<comment type="cofactor">
    <cofactor evidence="11">
        <name>Mg(2+)</name>
        <dbReference type="ChEBI" id="CHEBI:18420"/>
    </cofactor>
    <cofactor evidence="11">
        <name>Mn(2+)</name>
        <dbReference type="ChEBI" id="CHEBI:29035"/>
    </cofactor>
    <text evidence="11">Magnesium. Can also use manganese.</text>
</comment>
<dbReference type="Proteomes" id="UP001139461">
    <property type="component" value="Unassembled WGS sequence"/>
</dbReference>
<evidence type="ECO:0000256" key="1">
    <source>
        <dbReference type="ARBA" id="ARBA00011955"/>
    </source>
</evidence>
<evidence type="ECO:0000256" key="12">
    <source>
        <dbReference type="RuleBase" id="RU363002"/>
    </source>
</evidence>
<evidence type="ECO:0000256" key="5">
    <source>
        <dbReference type="ARBA" id="ARBA00022723"/>
    </source>
</evidence>
<reference evidence="13" key="1">
    <citation type="submission" date="2021-09" db="EMBL/GenBank/DDBJ databases">
        <title>Genome of Aequorivita sp. strain F47161.</title>
        <authorList>
            <person name="Wang Y."/>
        </authorList>
    </citation>
    <scope>NUCLEOTIDE SEQUENCE</scope>
    <source>
        <strain evidence="13">F47161</strain>
    </source>
</reference>
<evidence type="ECO:0000256" key="10">
    <source>
        <dbReference type="PIRNR" id="PIRNR006268"/>
    </source>
</evidence>
<sequence>MLHTLKYLSFSVLFLFLSCGNDKPQPKFLQGEAFGTTYNIQFYSNKNIDFQKGLDSIISVVNHSVSTYIPESDISKVNRGDSTVVVDSIFKEVFEISKDVNKKTNGYFDPTVGVLRNAYGFGDVKPLKNIDSTTLDSLMKYVGFHKVKINADGTVSKEHPEIYFDFNAVAKGFGIDLLGRYLESKGVTDYLIELGGEILTKGENLAKNQKWKAGIENVDSELEDRSIEAIVALKNIGMASSGNYRKFRIDSATGKRYVHTLNPLTGSAEKSDVTSATVLAPTCGLADAYATSFMALGLEKSKEVLKNLPKIEAYLTFNDSLNNHQVFMTDGFKKQLAN</sequence>
<dbReference type="PIRSF" id="PIRSF006268">
    <property type="entry name" value="ApbE"/>
    <property type="match status" value="1"/>
</dbReference>
<accession>A0A9X1QSZ3</accession>
<protein>
    <recommendedName>
        <fullName evidence="2 10">FAD:protein FMN transferase</fullName>
        <ecNumber evidence="1 10">2.7.1.180</ecNumber>
    </recommendedName>
    <alternativeName>
        <fullName evidence="8 10">Flavin transferase</fullName>
    </alternativeName>
</protein>
<comment type="caution">
    <text evidence="13">The sequence shown here is derived from an EMBL/GenBank/DDBJ whole genome shotgun (WGS) entry which is preliminary data.</text>
</comment>
<evidence type="ECO:0000313" key="13">
    <source>
        <dbReference type="EMBL" id="MCG2418180.1"/>
    </source>
</evidence>
<proteinExistence type="inferred from homology"/>
<dbReference type="PANTHER" id="PTHR30040">
    <property type="entry name" value="THIAMINE BIOSYNTHESIS LIPOPROTEIN APBE"/>
    <property type="match status" value="1"/>
</dbReference>
<comment type="similarity">
    <text evidence="10 12">Belongs to the ApbE family.</text>
</comment>
<dbReference type="GO" id="GO:0016740">
    <property type="term" value="F:transferase activity"/>
    <property type="evidence" value="ECO:0007669"/>
    <property type="project" value="UniProtKB-UniRule"/>
</dbReference>
<evidence type="ECO:0000256" key="8">
    <source>
        <dbReference type="ARBA" id="ARBA00031306"/>
    </source>
</evidence>
<keyword evidence="12" id="KW-1003">Cell membrane</keyword>
<keyword evidence="6 10" id="KW-0274">FAD</keyword>
<keyword evidence="3 10" id="KW-0285">Flavoprotein</keyword>
<evidence type="ECO:0000256" key="4">
    <source>
        <dbReference type="ARBA" id="ARBA00022679"/>
    </source>
</evidence>
<keyword evidence="7 10" id="KW-0460">Magnesium</keyword>
<name>A0A9X1QSZ3_9FLAO</name>